<dbReference type="SUPFAM" id="SSF52833">
    <property type="entry name" value="Thioredoxin-like"/>
    <property type="match status" value="1"/>
</dbReference>
<name>A0A7K1XY87_9SPHI</name>
<comment type="caution">
    <text evidence="1">The sequence shown here is derived from an EMBL/GenBank/DDBJ whole genome shotgun (WGS) entry which is preliminary data.</text>
</comment>
<dbReference type="Pfam" id="PF06764">
    <property type="entry name" value="DUF1223"/>
    <property type="match status" value="1"/>
</dbReference>
<protein>
    <submittedName>
        <fullName evidence="1">DUF1223 domain-containing protein</fullName>
    </submittedName>
</protein>
<dbReference type="PANTHER" id="PTHR36057:SF1">
    <property type="entry name" value="LIPOPROTEIN LIPID ATTACHMENT SITE-LIKE PROTEIN, PUTATIVE (DUF1223)-RELATED"/>
    <property type="match status" value="1"/>
</dbReference>
<dbReference type="RefSeq" id="WP_160906779.1">
    <property type="nucleotide sequence ID" value="NZ_WVHS01000002.1"/>
</dbReference>
<dbReference type="PANTHER" id="PTHR36057">
    <property type="match status" value="1"/>
</dbReference>
<dbReference type="InterPro" id="IPR010634">
    <property type="entry name" value="DUF1223"/>
</dbReference>
<dbReference type="EMBL" id="WVHS01000002">
    <property type="protein sequence ID" value="MXV15807.1"/>
    <property type="molecule type" value="Genomic_DNA"/>
</dbReference>
<dbReference type="InterPro" id="IPR036249">
    <property type="entry name" value="Thioredoxin-like_sf"/>
</dbReference>
<proteinExistence type="predicted"/>
<gene>
    <name evidence="1" type="ORF">GS398_10865</name>
</gene>
<keyword evidence="2" id="KW-1185">Reference proteome</keyword>
<reference evidence="1 2" key="1">
    <citation type="submission" date="2019-11" db="EMBL/GenBank/DDBJ databases">
        <title>Pedobacter sp. HMF7056 Genome sequencing and assembly.</title>
        <authorList>
            <person name="Kang H."/>
            <person name="Kim H."/>
            <person name="Joh K."/>
        </authorList>
    </citation>
    <scope>NUCLEOTIDE SEQUENCE [LARGE SCALE GENOMIC DNA]</scope>
    <source>
        <strain evidence="1 2">HMF7056</strain>
    </source>
</reference>
<evidence type="ECO:0000313" key="2">
    <source>
        <dbReference type="Proteomes" id="UP000451233"/>
    </source>
</evidence>
<dbReference type="AlphaFoldDB" id="A0A7K1XY87"/>
<evidence type="ECO:0000313" key="1">
    <source>
        <dbReference type="EMBL" id="MXV15807.1"/>
    </source>
</evidence>
<dbReference type="Proteomes" id="UP000451233">
    <property type="component" value="Unassembled WGS sequence"/>
</dbReference>
<sequence length="255" mass="27737">MSIYVKITVLVVSVAILAIAGFSFTGGEASAGEPLPGFAFIELFTSEGCSSCPPADELVSRIGKEYAGKPVYILAYHVDYWDRLGWKDPFSSAQWSERQRQYSRWFHQNGVYTPQMVVNGKTEFVGSDESKLRKAIMSPGTPASTPLNLQLKSLSPGVAVINLTFPKVDGQELYLASVQKSATVKVTRGENSGLTLPHTNIVRSLQQVAPGIGQVSLVLPKDFDPRNWEIIGFVQNTQTGEILAASTVNSAPRLN</sequence>
<accession>A0A7K1XY87</accession>
<organism evidence="1 2">
    <name type="scientific">Hufsiella ginkgonis</name>
    <dbReference type="NCBI Taxonomy" id="2695274"/>
    <lineage>
        <taxon>Bacteria</taxon>
        <taxon>Pseudomonadati</taxon>
        <taxon>Bacteroidota</taxon>
        <taxon>Sphingobacteriia</taxon>
        <taxon>Sphingobacteriales</taxon>
        <taxon>Sphingobacteriaceae</taxon>
        <taxon>Hufsiella</taxon>
    </lineage>
</organism>
<dbReference type="Gene3D" id="3.40.30.10">
    <property type="entry name" value="Glutaredoxin"/>
    <property type="match status" value="1"/>
</dbReference>